<dbReference type="EMBL" id="CVRI01000064">
    <property type="protein sequence ID" value="CRL05554.1"/>
    <property type="molecule type" value="Genomic_DNA"/>
</dbReference>
<gene>
    <name evidence="1" type="ORF">CLUMA_CG018402</name>
</gene>
<keyword evidence="2" id="KW-1185">Reference proteome</keyword>
<dbReference type="AlphaFoldDB" id="A0A1J1J0S7"/>
<proteinExistence type="predicted"/>
<organism evidence="1 2">
    <name type="scientific">Clunio marinus</name>
    <dbReference type="NCBI Taxonomy" id="568069"/>
    <lineage>
        <taxon>Eukaryota</taxon>
        <taxon>Metazoa</taxon>
        <taxon>Ecdysozoa</taxon>
        <taxon>Arthropoda</taxon>
        <taxon>Hexapoda</taxon>
        <taxon>Insecta</taxon>
        <taxon>Pterygota</taxon>
        <taxon>Neoptera</taxon>
        <taxon>Endopterygota</taxon>
        <taxon>Diptera</taxon>
        <taxon>Nematocera</taxon>
        <taxon>Chironomoidea</taxon>
        <taxon>Chironomidae</taxon>
        <taxon>Clunio</taxon>
    </lineage>
</organism>
<accession>A0A1J1J0S7</accession>
<evidence type="ECO:0000313" key="1">
    <source>
        <dbReference type="EMBL" id="CRL05554.1"/>
    </source>
</evidence>
<dbReference type="Proteomes" id="UP000183832">
    <property type="component" value="Unassembled WGS sequence"/>
</dbReference>
<protein>
    <submittedName>
        <fullName evidence="1">CLUMA_CG018402, isoform A</fullName>
    </submittedName>
</protein>
<evidence type="ECO:0000313" key="2">
    <source>
        <dbReference type="Proteomes" id="UP000183832"/>
    </source>
</evidence>
<sequence length="77" mass="9190">MLIPVLQEVFSLDQKKLLLKVKWLSIQKSFASIYEESFLFQIKHNLRKQFMLNNFIKYNISETVTKNVSSFNNLYKA</sequence>
<name>A0A1J1J0S7_9DIPT</name>
<reference evidence="1 2" key="1">
    <citation type="submission" date="2015-04" db="EMBL/GenBank/DDBJ databases">
        <authorList>
            <person name="Syromyatnikov M.Y."/>
            <person name="Popov V.N."/>
        </authorList>
    </citation>
    <scope>NUCLEOTIDE SEQUENCE [LARGE SCALE GENOMIC DNA]</scope>
</reference>